<proteinExistence type="predicted"/>
<dbReference type="OrthoDB" id="2413969at2759"/>
<dbReference type="STRING" id="658196.A0A397SW52"/>
<name>A0A397SW52_9GLOM</name>
<evidence type="ECO:0000313" key="1">
    <source>
        <dbReference type="EMBL" id="RIA90243.1"/>
    </source>
</evidence>
<accession>A0A397SW52</accession>
<organism evidence="1 2">
    <name type="scientific">Glomus cerebriforme</name>
    <dbReference type="NCBI Taxonomy" id="658196"/>
    <lineage>
        <taxon>Eukaryota</taxon>
        <taxon>Fungi</taxon>
        <taxon>Fungi incertae sedis</taxon>
        <taxon>Mucoromycota</taxon>
        <taxon>Glomeromycotina</taxon>
        <taxon>Glomeromycetes</taxon>
        <taxon>Glomerales</taxon>
        <taxon>Glomeraceae</taxon>
        <taxon>Glomus</taxon>
    </lineage>
</organism>
<reference evidence="1 2" key="1">
    <citation type="submission" date="2018-06" db="EMBL/GenBank/DDBJ databases">
        <title>Comparative genomics reveals the genomic features of Rhizophagus irregularis, R. cerebriforme, R. diaphanum and Gigaspora rosea, and their symbiotic lifestyle signature.</title>
        <authorList>
            <person name="Morin E."/>
            <person name="San Clemente H."/>
            <person name="Chen E.C.H."/>
            <person name="De La Providencia I."/>
            <person name="Hainaut M."/>
            <person name="Kuo A."/>
            <person name="Kohler A."/>
            <person name="Murat C."/>
            <person name="Tang N."/>
            <person name="Roy S."/>
            <person name="Loubradou J."/>
            <person name="Henrissat B."/>
            <person name="Grigoriev I.V."/>
            <person name="Corradi N."/>
            <person name="Roux C."/>
            <person name="Martin F.M."/>
        </authorList>
    </citation>
    <scope>NUCLEOTIDE SEQUENCE [LARGE SCALE GENOMIC DNA]</scope>
    <source>
        <strain evidence="1 2">DAOM 227022</strain>
    </source>
</reference>
<evidence type="ECO:0000313" key="2">
    <source>
        <dbReference type="Proteomes" id="UP000265703"/>
    </source>
</evidence>
<keyword evidence="2" id="KW-1185">Reference proteome</keyword>
<gene>
    <name evidence="1" type="ORF">C1645_823654</name>
</gene>
<dbReference type="AlphaFoldDB" id="A0A397SW52"/>
<dbReference type="Proteomes" id="UP000265703">
    <property type="component" value="Unassembled WGS sequence"/>
</dbReference>
<comment type="caution">
    <text evidence="1">The sequence shown here is derived from an EMBL/GenBank/DDBJ whole genome shotgun (WGS) entry which is preliminary data.</text>
</comment>
<protein>
    <submittedName>
        <fullName evidence="1">Uncharacterized protein</fullName>
    </submittedName>
</protein>
<sequence>MSSNLSKNIARVSNLKKHLTYDCNKVDSNTKISVLMMLMNNCEDSEDDSNTTSTTRSKLNRAINEENNLTIAFDRWMNSTGQSIYDYYLITEERREYLWYSKNYSDVPHHTGAFLGNELIKIVNDIGSEKLVTVVSDNMPDTYAITILQIKGGRLKSHTKTRWSTMWDCIISIVRLELAFARETTQNTKEEWKLQALALWLFSITPHSASYEYSFSILGWFYELPYYAINTSENLLREKMINTIIEISNKLLGEEDFEFLYDENVIDMVIDIFQTYNLNVILDVDIEFQIFNMERRESENETTVNQRRQTVILDPECEDYDIEALIAREMNNDNEL</sequence>
<dbReference type="EMBL" id="QKYT01000187">
    <property type="protein sequence ID" value="RIA90243.1"/>
    <property type="molecule type" value="Genomic_DNA"/>
</dbReference>